<reference evidence="3 4" key="1">
    <citation type="submission" date="2020-11" db="EMBL/GenBank/DDBJ databases">
        <title>Pseudonocardia abyssalis sp. nov. and Pseudonocardia oceani sp. nov., description and phylogenomic analysis of two novel actinomycetes isolated from the deep Southern Ocean.</title>
        <authorList>
            <person name="Parra J."/>
        </authorList>
    </citation>
    <scope>NUCLEOTIDE SEQUENCE [LARGE SCALE GENOMIC DNA]</scope>
    <source>
        <strain evidence="3 4">KRD-168</strain>
    </source>
</reference>
<dbReference type="EC" id="2.5.1.19" evidence="1"/>
<dbReference type="EMBL" id="JADQDK010000001">
    <property type="protein sequence ID" value="MBW0135970.1"/>
    <property type="molecule type" value="Genomic_DNA"/>
</dbReference>
<comment type="caution">
    <text evidence="3">The sequence shown here is derived from an EMBL/GenBank/DDBJ whole genome shotgun (WGS) entry which is preliminary data.</text>
</comment>
<proteinExistence type="inferred from homology"/>
<comment type="caution">
    <text evidence="1">Lacks conserved residue(s) required for the propagation of feature annotation.</text>
</comment>
<feature type="binding site" evidence="1">
    <location>
        <position position="166"/>
    </location>
    <ligand>
        <name>phosphoenolpyruvate</name>
        <dbReference type="ChEBI" id="CHEBI:58702"/>
    </ligand>
</feature>
<feature type="binding site" evidence="1">
    <location>
        <position position="193"/>
    </location>
    <ligand>
        <name>3-phosphoshikimate</name>
        <dbReference type="ChEBI" id="CHEBI:145989"/>
    </ligand>
</feature>
<gene>
    <name evidence="1 3" type="primary">aroA</name>
    <name evidence="3" type="ORF">I4I81_17125</name>
</gene>
<dbReference type="RefSeq" id="WP_218603701.1">
    <property type="nucleotide sequence ID" value="NZ_JADQDJ010000150.1"/>
</dbReference>
<comment type="catalytic activity">
    <reaction evidence="1">
        <text>3-phosphoshikimate + phosphoenolpyruvate = 5-O-(1-carboxyvinyl)-3-phosphoshikimate + phosphate</text>
        <dbReference type="Rhea" id="RHEA:21256"/>
        <dbReference type="ChEBI" id="CHEBI:43474"/>
        <dbReference type="ChEBI" id="CHEBI:57701"/>
        <dbReference type="ChEBI" id="CHEBI:58702"/>
        <dbReference type="ChEBI" id="CHEBI:145989"/>
        <dbReference type="EC" id="2.5.1.19"/>
    </reaction>
</comment>
<feature type="binding site" evidence="1">
    <location>
        <position position="29"/>
    </location>
    <ligand>
        <name>3-phosphoshikimate</name>
        <dbReference type="ChEBI" id="CHEBI:145989"/>
    </ligand>
</feature>
<feature type="binding site" evidence="1">
    <location>
        <position position="335"/>
    </location>
    <ligand>
        <name>3-phosphoshikimate</name>
        <dbReference type="ChEBI" id="CHEBI:145989"/>
    </ligand>
</feature>
<dbReference type="HAMAP" id="MF_00210">
    <property type="entry name" value="EPSP_synth"/>
    <property type="match status" value="1"/>
</dbReference>
<evidence type="ECO:0000259" key="2">
    <source>
        <dbReference type="Pfam" id="PF00275"/>
    </source>
</evidence>
<feature type="binding site" evidence="1">
    <location>
        <position position="164"/>
    </location>
    <ligand>
        <name>3-phosphoshikimate</name>
        <dbReference type="ChEBI" id="CHEBI:145989"/>
    </ligand>
</feature>
<dbReference type="Pfam" id="PF00275">
    <property type="entry name" value="EPSP_synthase"/>
    <property type="match status" value="1"/>
</dbReference>
<feature type="active site" description="Proton acceptor" evidence="1">
    <location>
        <position position="308"/>
    </location>
</feature>
<evidence type="ECO:0000313" key="3">
    <source>
        <dbReference type="EMBL" id="MBW0135970.1"/>
    </source>
</evidence>
<sequence>MTTPWTAPVATGPVRGRVSVPGSKSVTNRALLLAALSGGPASVSGAPATRDTALMVGALRSLGVPVTVDGEHVTIGAHDGLRGGGSVDCGLAGTVMRFVPPAAALADGPVAFDGDPRARERPMGTVLDALRALGAEIDGDGLPFTLRGTGSLTGGDVVIDASASSQFVSGLLLSAARYDKGVTVHHDGKPVPSLPHIDMTVAMLRTARVHVDDSEPNTWHVAPGPIAARDWAVEPDLSNASVFLAAAALTAGSVTVAGWPEGSTQPGAEILSVLAQAGCTVEPGPDGMTVHGPDALLGVDVDLHDASELTPTVAALAALATTPSRIRGVAHIRGHETDRIAALAHEISAVGGDVTETDDGLEIRPARLHGAAWGAYADHRMATAGALVGLVVPGVEIDDIGCTDKTIPDFPDRWTALLG</sequence>
<dbReference type="InterPro" id="IPR001986">
    <property type="entry name" value="Enolpyruvate_Tfrase_dom"/>
</dbReference>
<accession>A0ABS6UUN5</accession>
<comment type="subcellular location">
    <subcellularLocation>
        <location evidence="1">Cytoplasm</location>
    </subcellularLocation>
</comment>
<keyword evidence="1 3" id="KW-0808">Transferase</keyword>
<dbReference type="CDD" id="cd01556">
    <property type="entry name" value="EPSP_synthase"/>
    <property type="match status" value="1"/>
</dbReference>
<name>A0ABS6UUN5_9PSEU</name>
<evidence type="ECO:0000256" key="1">
    <source>
        <dbReference type="HAMAP-Rule" id="MF_00210"/>
    </source>
</evidence>
<dbReference type="InterPro" id="IPR006264">
    <property type="entry name" value="EPSP_synthase"/>
</dbReference>
<dbReference type="PIRSF" id="PIRSF000505">
    <property type="entry name" value="EPSPS"/>
    <property type="match status" value="1"/>
</dbReference>
<comment type="subunit">
    <text evidence="1">Monomer.</text>
</comment>
<feature type="binding site" evidence="1">
    <location>
        <position position="93"/>
    </location>
    <ligand>
        <name>phosphoenolpyruvate</name>
        <dbReference type="ChEBI" id="CHEBI:58702"/>
    </ligand>
</feature>
<feature type="domain" description="Enolpyruvate transferase" evidence="2">
    <location>
        <begin position="11"/>
        <end position="414"/>
    </location>
</feature>
<protein>
    <recommendedName>
        <fullName evidence="1">3-phosphoshikimate 1-carboxyvinyltransferase</fullName>
        <ecNumber evidence="1">2.5.1.19</ecNumber>
    </recommendedName>
    <alternativeName>
        <fullName evidence="1">5-enolpyruvylshikimate-3-phosphate synthase</fullName>
        <shortName evidence="1">EPSP synthase</shortName>
        <shortName evidence="1">EPSPS</shortName>
    </alternativeName>
</protein>
<dbReference type="InterPro" id="IPR023193">
    <property type="entry name" value="EPSP_synthase_CS"/>
</dbReference>
<dbReference type="PANTHER" id="PTHR21090">
    <property type="entry name" value="AROM/DEHYDROQUINATE SYNTHASE"/>
    <property type="match status" value="1"/>
</dbReference>
<feature type="binding site" evidence="1">
    <location>
        <position position="121"/>
    </location>
    <ligand>
        <name>phosphoenolpyruvate</name>
        <dbReference type="ChEBI" id="CHEBI:58702"/>
    </ligand>
</feature>
<dbReference type="PROSITE" id="PS00885">
    <property type="entry name" value="EPSP_SYNTHASE_2"/>
    <property type="match status" value="1"/>
</dbReference>
<keyword evidence="1" id="KW-0963">Cytoplasm</keyword>
<keyword evidence="1" id="KW-0057">Aromatic amino acid biosynthesis</keyword>
<feature type="binding site" evidence="1">
    <location>
        <position position="380"/>
    </location>
    <ligand>
        <name>phosphoenolpyruvate</name>
        <dbReference type="ChEBI" id="CHEBI:58702"/>
    </ligand>
</feature>
<dbReference type="PANTHER" id="PTHR21090:SF5">
    <property type="entry name" value="PENTAFUNCTIONAL AROM POLYPEPTIDE"/>
    <property type="match status" value="1"/>
</dbReference>
<feature type="binding site" evidence="1">
    <location>
        <position position="166"/>
    </location>
    <ligand>
        <name>3-phosphoshikimate</name>
        <dbReference type="ChEBI" id="CHEBI:145989"/>
    </ligand>
</feature>
<feature type="binding site" evidence="1">
    <location>
        <position position="339"/>
    </location>
    <ligand>
        <name>phosphoenolpyruvate</name>
        <dbReference type="ChEBI" id="CHEBI:58702"/>
    </ligand>
</feature>
<comment type="function">
    <text evidence="1">Catalyzes the transfer of the enolpyruvyl moiety of phosphoenolpyruvate (PEP) to the 5-hydroxyl of shikimate-3-phosphate (S3P) to produce enolpyruvyl shikimate-3-phosphate and inorganic phosphate.</text>
</comment>
<feature type="binding site" evidence="1">
    <location>
        <position position="25"/>
    </location>
    <ligand>
        <name>3-phosphoshikimate</name>
        <dbReference type="ChEBI" id="CHEBI:145989"/>
    </ligand>
</feature>
<comment type="pathway">
    <text evidence="1">Metabolic intermediate biosynthesis; chorismate biosynthesis; chorismate from D-erythrose 4-phosphate and phosphoenolpyruvate: step 6/7.</text>
</comment>
<dbReference type="Proteomes" id="UP000694287">
    <property type="component" value="Unassembled WGS sequence"/>
</dbReference>
<organism evidence="3 4">
    <name type="scientific">Pseudonocardia abyssalis</name>
    <dbReference type="NCBI Taxonomy" id="2792008"/>
    <lineage>
        <taxon>Bacteria</taxon>
        <taxon>Bacillati</taxon>
        <taxon>Actinomycetota</taxon>
        <taxon>Actinomycetes</taxon>
        <taxon>Pseudonocardiales</taxon>
        <taxon>Pseudonocardiaceae</taxon>
        <taxon>Pseudonocardia</taxon>
    </lineage>
</organism>
<feature type="binding site" evidence="1">
    <location>
        <position position="24"/>
    </location>
    <ligand>
        <name>3-phosphoshikimate</name>
        <dbReference type="ChEBI" id="CHEBI:145989"/>
    </ligand>
</feature>
<feature type="binding site" evidence="1">
    <location>
        <position position="24"/>
    </location>
    <ligand>
        <name>phosphoenolpyruvate</name>
        <dbReference type="ChEBI" id="CHEBI:58702"/>
    </ligand>
</feature>
<evidence type="ECO:0000313" key="4">
    <source>
        <dbReference type="Proteomes" id="UP000694287"/>
    </source>
</evidence>
<feature type="binding site" evidence="1">
    <location>
        <position position="165"/>
    </location>
    <ligand>
        <name>3-phosphoshikimate</name>
        <dbReference type="ChEBI" id="CHEBI:145989"/>
    </ligand>
</feature>
<dbReference type="PROSITE" id="PS00104">
    <property type="entry name" value="EPSP_SYNTHASE_1"/>
    <property type="match status" value="1"/>
</dbReference>
<keyword evidence="4" id="KW-1185">Reference proteome</keyword>
<dbReference type="NCBIfam" id="TIGR01356">
    <property type="entry name" value="aroA"/>
    <property type="match status" value="1"/>
</dbReference>
<feature type="binding site" evidence="1">
    <location>
        <position position="308"/>
    </location>
    <ligand>
        <name>3-phosphoshikimate</name>
        <dbReference type="ChEBI" id="CHEBI:145989"/>
    </ligand>
</feature>
<keyword evidence="1" id="KW-0028">Amino-acid biosynthesis</keyword>
<comment type="similarity">
    <text evidence="1">Belongs to the EPSP synthase family.</text>
</comment>
<dbReference type="GO" id="GO:0003866">
    <property type="term" value="F:3-phosphoshikimate 1-carboxyvinyltransferase activity"/>
    <property type="evidence" value="ECO:0007669"/>
    <property type="project" value="UniProtKB-EC"/>
</dbReference>
<feature type="binding site" evidence="1">
    <location>
        <position position="405"/>
    </location>
    <ligand>
        <name>phosphoenolpyruvate</name>
        <dbReference type="ChEBI" id="CHEBI:58702"/>
    </ligand>
</feature>